<reference evidence="1 2" key="1">
    <citation type="journal article" date="2012" name="Science">
        <title>The Paleozoic origin of enzymatic lignin decomposition reconstructed from 31 fungal genomes.</title>
        <authorList>
            <person name="Floudas D."/>
            <person name="Binder M."/>
            <person name="Riley R."/>
            <person name="Barry K."/>
            <person name="Blanchette R.A."/>
            <person name="Henrissat B."/>
            <person name="Martinez A.T."/>
            <person name="Otillar R."/>
            <person name="Spatafora J.W."/>
            <person name="Yadav J.S."/>
            <person name="Aerts A."/>
            <person name="Benoit I."/>
            <person name="Boyd A."/>
            <person name="Carlson A."/>
            <person name="Copeland A."/>
            <person name="Coutinho P.M."/>
            <person name="de Vries R.P."/>
            <person name="Ferreira P."/>
            <person name="Findley K."/>
            <person name="Foster B."/>
            <person name="Gaskell J."/>
            <person name="Glotzer D."/>
            <person name="Gorecki P."/>
            <person name="Heitman J."/>
            <person name="Hesse C."/>
            <person name="Hori C."/>
            <person name="Igarashi K."/>
            <person name="Jurgens J.A."/>
            <person name="Kallen N."/>
            <person name="Kersten P."/>
            <person name="Kohler A."/>
            <person name="Kuees U."/>
            <person name="Kumar T.K.A."/>
            <person name="Kuo A."/>
            <person name="LaButti K."/>
            <person name="Larrondo L.F."/>
            <person name="Lindquist E."/>
            <person name="Ling A."/>
            <person name="Lombard V."/>
            <person name="Lucas S."/>
            <person name="Lundell T."/>
            <person name="Martin R."/>
            <person name="McLaughlin D.J."/>
            <person name="Morgenstern I."/>
            <person name="Morin E."/>
            <person name="Murat C."/>
            <person name="Nagy L.G."/>
            <person name="Nolan M."/>
            <person name="Ohm R.A."/>
            <person name="Patyshakuliyeva A."/>
            <person name="Rokas A."/>
            <person name="Ruiz-Duenas F.J."/>
            <person name="Sabat G."/>
            <person name="Salamov A."/>
            <person name="Samejima M."/>
            <person name="Schmutz J."/>
            <person name="Slot J.C."/>
            <person name="St John F."/>
            <person name="Stenlid J."/>
            <person name="Sun H."/>
            <person name="Sun S."/>
            <person name="Syed K."/>
            <person name="Tsang A."/>
            <person name="Wiebenga A."/>
            <person name="Young D."/>
            <person name="Pisabarro A."/>
            <person name="Eastwood D.C."/>
            <person name="Martin F."/>
            <person name="Cullen D."/>
            <person name="Grigoriev I.V."/>
            <person name="Hibbett D.S."/>
        </authorList>
    </citation>
    <scope>NUCLEOTIDE SEQUENCE</scope>
    <source>
        <strain evidence="2">FP-58527</strain>
    </source>
</reference>
<proteinExistence type="predicted"/>
<dbReference type="InParanoid" id="S8DQJ2"/>
<name>S8DQJ2_FOMSC</name>
<sequence length="77" mass="8164">MKLPAFYLLGAIIKIPQSLISSTQYTLALPGRPTAVRRSLAMHPSGVTSDSELSMLASGRNEVLPLHSSGSAICKQP</sequence>
<dbReference type="AlphaFoldDB" id="S8DQJ2"/>
<accession>S8DQJ2</accession>
<evidence type="ECO:0000313" key="1">
    <source>
        <dbReference type="EMBL" id="EPS95571.1"/>
    </source>
</evidence>
<dbReference type="Proteomes" id="UP000015241">
    <property type="component" value="Unassembled WGS sequence"/>
</dbReference>
<protein>
    <submittedName>
        <fullName evidence="1">Uncharacterized protein</fullName>
    </submittedName>
</protein>
<keyword evidence="2" id="KW-1185">Reference proteome</keyword>
<dbReference type="EMBL" id="KE504205">
    <property type="protein sequence ID" value="EPS95571.1"/>
    <property type="molecule type" value="Genomic_DNA"/>
</dbReference>
<evidence type="ECO:0000313" key="2">
    <source>
        <dbReference type="Proteomes" id="UP000015241"/>
    </source>
</evidence>
<organism evidence="1 2">
    <name type="scientific">Fomitopsis schrenkii</name>
    <name type="common">Brown rot fungus</name>
    <dbReference type="NCBI Taxonomy" id="2126942"/>
    <lineage>
        <taxon>Eukaryota</taxon>
        <taxon>Fungi</taxon>
        <taxon>Dikarya</taxon>
        <taxon>Basidiomycota</taxon>
        <taxon>Agaricomycotina</taxon>
        <taxon>Agaricomycetes</taxon>
        <taxon>Polyporales</taxon>
        <taxon>Fomitopsis</taxon>
    </lineage>
</organism>
<dbReference type="HOGENOM" id="CLU_2638103_0_0_1"/>
<gene>
    <name evidence="1" type="ORF">FOMPIDRAFT_92487</name>
</gene>